<dbReference type="PANTHER" id="PTHR36933">
    <property type="entry name" value="SLL0788 PROTEIN"/>
    <property type="match status" value="1"/>
</dbReference>
<feature type="domain" description="DUF305" evidence="2">
    <location>
        <begin position="61"/>
        <end position="207"/>
    </location>
</feature>
<dbReference type="EMBL" id="JACHNB010000001">
    <property type="protein sequence ID" value="MBB4742070.1"/>
    <property type="molecule type" value="Genomic_DNA"/>
</dbReference>
<keyword evidence="4" id="KW-1185">Reference proteome</keyword>
<reference evidence="3 4" key="1">
    <citation type="submission" date="2020-08" db="EMBL/GenBank/DDBJ databases">
        <title>Sequencing the genomes of 1000 actinobacteria strains.</title>
        <authorList>
            <person name="Klenk H.-P."/>
        </authorList>
    </citation>
    <scope>NUCLEOTIDE SEQUENCE [LARGE SCALE GENOMIC DNA]</scope>
    <source>
        <strain evidence="3 4">DSM 45809</strain>
    </source>
</reference>
<dbReference type="Pfam" id="PF03713">
    <property type="entry name" value="DUF305"/>
    <property type="match status" value="1"/>
</dbReference>
<sequence length="211" mass="22083">MTPPSAPPARWRRGLLAGAAVCAVLVSSGCGDTTTADPGPTSTASPAGAGTSANTAVNDADIAFARQMIPHHQSAVAMAELATGHVGDPRVADLAGRIQAAQQPEIDTLNHWLARWGKPMPSASGEAMEGMEHGEMAGIDELDVTALMNAKGTPWDKEFLAVMVKHHEAAVMMAQQELAQGANSDATTLAQKIITDQQAQITEMRQLRAQL</sequence>
<comment type="caution">
    <text evidence="3">The sequence shown here is derived from an EMBL/GenBank/DDBJ whole genome shotgun (WGS) entry which is preliminary data.</text>
</comment>
<evidence type="ECO:0000259" key="2">
    <source>
        <dbReference type="Pfam" id="PF03713"/>
    </source>
</evidence>
<proteinExistence type="predicted"/>
<feature type="compositionally biased region" description="Low complexity" evidence="1">
    <location>
        <begin position="38"/>
        <end position="52"/>
    </location>
</feature>
<gene>
    <name evidence="3" type="ORF">BJY16_005529</name>
</gene>
<evidence type="ECO:0000313" key="4">
    <source>
        <dbReference type="Proteomes" id="UP000546162"/>
    </source>
</evidence>
<dbReference type="PANTHER" id="PTHR36933:SF1">
    <property type="entry name" value="SLL0788 PROTEIN"/>
    <property type="match status" value="1"/>
</dbReference>
<name>A0A7W7H155_9ACTN</name>
<feature type="region of interest" description="Disordered" evidence="1">
    <location>
        <begin position="32"/>
        <end position="52"/>
    </location>
</feature>
<dbReference type="RefSeq" id="WP_185042488.1">
    <property type="nucleotide sequence ID" value="NZ_BAABFG010000005.1"/>
</dbReference>
<dbReference type="InterPro" id="IPR005183">
    <property type="entry name" value="DUF305_CopM-like"/>
</dbReference>
<evidence type="ECO:0000256" key="1">
    <source>
        <dbReference type="SAM" id="MobiDB-lite"/>
    </source>
</evidence>
<organism evidence="3 4">
    <name type="scientific">Actinoplanes octamycinicus</name>
    <dbReference type="NCBI Taxonomy" id="135948"/>
    <lineage>
        <taxon>Bacteria</taxon>
        <taxon>Bacillati</taxon>
        <taxon>Actinomycetota</taxon>
        <taxon>Actinomycetes</taxon>
        <taxon>Micromonosporales</taxon>
        <taxon>Micromonosporaceae</taxon>
        <taxon>Actinoplanes</taxon>
    </lineage>
</organism>
<accession>A0A7W7H155</accession>
<dbReference type="Proteomes" id="UP000546162">
    <property type="component" value="Unassembled WGS sequence"/>
</dbReference>
<dbReference type="InterPro" id="IPR012347">
    <property type="entry name" value="Ferritin-like"/>
</dbReference>
<dbReference type="Gene3D" id="1.20.1260.10">
    <property type="match status" value="1"/>
</dbReference>
<protein>
    <submittedName>
        <fullName evidence="3">Uncharacterized protein (DUF305 family)</fullName>
    </submittedName>
</protein>
<dbReference type="AlphaFoldDB" id="A0A7W7H155"/>
<evidence type="ECO:0000313" key="3">
    <source>
        <dbReference type="EMBL" id="MBB4742070.1"/>
    </source>
</evidence>